<evidence type="ECO:0000313" key="2">
    <source>
        <dbReference type="Proteomes" id="UP001218218"/>
    </source>
</evidence>
<protein>
    <recommendedName>
        <fullName evidence="3">F-box domain-containing protein</fullName>
    </recommendedName>
</protein>
<name>A0AAD7F0N8_9AGAR</name>
<dbReference type="SUPFAM" id="SSF52047">
    <property type="entry name" value="RNI-like"/>
    <property type="match status" value="1"/>
</dbReference>
<dbReference type="EMBL" id="JARIHO010000006">
    <property type="protein sequence ID" value="KAJ7359968.1"/>
    <property type="molecule type" value="Genomic_DNA"/>
</dbReference>
<accession>A0AAD7F0N8</accession>
<dbReference type="AlphaFoldDB" id="A0AAD7F0N8"/>
<evidence type="ECO:0000313" key="1">
    <source>
        <dbReference type="EMBL" id="KAJ7359968.1"/>
    </source>
</evidence>
<reference evidence="1" key="1">
    <citation type="submission" date="2023-03" db="EMBL/GenBank/DDBJ databases">
        <title>Massive genome expansion in bonnet fungi (Mycena s.s.) driven by repeated elements and novel gene families across ecological guilds.</title>
        <authorList>
            <consortium name="Lawrence Berkeley National Laboratory"/>
            <person name="Harder C.B."/>
            <person name="Miyauchi S."/>
            <person name="Viragh M."/>
            <person name="Kuo A."/>
            <person name="Thoen E."/>
            <person name="Andreopoulos B."/>
            <person name="Lu D."/>
            <person name="Skrede I."/>
            <person name="Drula E."/>
            <person name="Henrissat B."/>
            <person name="Morin E."/>
            <person name="Kohler A."/>
            <person name="Barry K."/>
            <person name="LaButti K."/>
            <person name="Morin E."/>
            <person name="Salamov A."/>
            <person name="Lipzen A."/>
            <person name="Mereny Z."/>
            <person name="Hegedus B."/>
            <person name="Baldrian P."/>
            <person name="Stursova M."/>
            <person name="Weitz H."/>
            <person name="Taylor A."/>
            <person name="Grigoriev I.V."/>
            <person name="Nagy L.G."/>
            <person name="Martin F."/>
            <person name="Kauserud H."/>
        </authorList>
    </citation>
    <scope>NUCLEOTIDE SEQUENCE</scope>
    <source>
        <strain evidence="1">CBHHK002</strain>
    </source>
</reference>
<dbReference type="InterPro" id="IPR032675">
    <property type="entry name" value="LRR_dom_sf"/>
</dbReference>
<dbReference type="Gene3D" id="3.80.10.10">
    <property type="entry name" value="Ribonuclease Inhibitor"/>
    <property type="match status" value="1"/>
</dbReference>
<comment type="caution">
    <text evidence="1">The sequence shown here is derived from an EMBL/GenBank/DDBJ whole genome shotgun (WGS) entry which is preliminary data.</text>
</comment>
<organism evidence="1 2">
    <name type="scientific">Mycena albidolilacea</name>
    <dbReference type="NCBI Taxonomy" id="1033008"/>
    <lineage>
        <taxon>Eukaryota</taxon>
        <taxon>Fungi</taxon>
        <taxon>Dikarya</taxon>
        <taxon>Basidiomycota</taxon>
        <taxon>Agaricomycotina</taxon>
        <taxon>Agaricomycetes</taxon>
        <taxon>Agaricomycetidae</taxon>
        <taxon>Agaricales</taxon>
        <taxon>Marasmiineae</taxon>
        <taxon>Mycenaceae</taxon>
        <taxon>Mycena</taxon>
    </lineage>
</organism>
<proteinExistence type="predicted"/>
<dbReference type="Proteomes" id="UP001218218">
    <property type="component" value="Unassembled WGS sequence"/>
</dbReference>
<gene>
    <name evidence="1" type="ORF">DFH08DRAFT_1039313</name>
</gene>
<evidence type="ECO:0008006" key="3">
    <source>
        <dbReference type="Google" id="ProtNLM"/>
    </source>
</evidence>
<keyword evidence="2" id="KW-1185">Reference proteome</keyword>
<sequence>MASMDTLALETLTDIWVLFKHSPRTLATITQVSNHWRTATTGIPQLWTAPYITESADMHLLRVQLERAQGLPLFIDIDFRISANELSIATEFTSEGPQKFNAILDVLKPFSQTWRHFTVFGPFYLDVFLKTCFSASLPTPQLIQISIDLMEAPAFHTYSGTPHADSSFQHAPPLLAVRTNGYPQFWGNFAFGSLTALTLGRFVGGNILGWNMFAEAASNSPNLSSIAFIGEIPSTVPVPNGGRLLDLVLPDLTSLSITHIHPTHLLHLIHHLVAPDLRSLAMCLADSEHDFLPFVQAFPLHFPRIEKLAIEMLALNEVAQLSLVTFFAPLPHLTTLRLNFDTIPNALWQALINPAGDANFLPRLNELSLVDVPLHSLQELAFLRDSADHHISTISLHYTNHFRSISIHTPLASTTWLMDTTDLFLSQGETRDIYTWMG</sequence>